<evidence type="ECO:0000256" key="1">
    <source>
        <dbReference type="SAM" id="MobiDB-lite"/>
    </source>
</evidence>
<name>A0A816QTC5_9BILA</name>
<comment type="caution">
    <text evidence="2">The sequence shown here is derived from an EMBL/GenBank/DDBJ whole genome shotgun (WGS) entry which is preliminary data.</text>
</comment>
<organism evidence="2 3">
    <name type="scientific">Rotaria magnacalcarata</name>
    <dbReference type="NCBI Taxonomy" id="392030"/>
    <lineage>
        <taxon>Eukaryota</taxon>
        <taxon>Metazoa</taxon>
        <taxon>Spiralia</taxon>
        <taxon>Gnathifera</taxon>
        <taxon>Rotifera</taxon>
        <taxon>Eurotatoria</taxon>
        <taxon>Bdelloidea</taxon>
        <taxon>Philodinida</taxon>
        <taxon>Philodinidae</taxon>
        <taxon>Rotaria</taxon>
    </lineage>
</organism>
<dbReference type="EMBL" id="CAJNRG010004406">
    <property type="protein sequence ID" value="CAF2066079.1"/>
    <property type="molecule type" value="Genomic_DNA"/>
</dbReference>
<protein>
    <submittedName>
        <fullName evidence="2">Uncharacterized protein</fullName>
    </submittedName>
</protein>
<feature type="compositionally biased region" description="Polar residues" evidence="1">
    <location>
        <begin position="277"/>
        <end position="288"/>
    </location>
</feature>
<accession>A0A816QTC5</accession>
<dbReference type="Proteomes" id="UP000663887">
    <property type="component" value="Unassembled WGS sequence"/>
</dbReference>
<feature type="region of interest" description="Disordered" evidence="1">
    <location>
        <begin position="277"/>
        <end position="298"/>
    </location>
</feature>
<gene>
    <name evidence="2" type="ORF">XDN619_LOCUS11511</name>
</gene>
<feature type="region of interest" description="Disordered" evidence="1">
    <location>
        <begin position="229"/>
        <end position="261"/>
    </location>
</feature>
<evidence type="ECO:0000313" key="2">
    <source>
        <dbReference type="EMBL" id="CAF2066079.1"/>
    </source>
</evidence>
<dbReference type="AlphaFoldDB" id="A0A816QTC5"/>
<proteinExistence type="predicted"/>
<sequence>MSNPDLALSKKVDFAFEGGIMIKDLVTLVEDNLNDHHKVVILMGMVGDEVQKYVHHLTADSSVNLIRSKECDASEQILNIVKIFSAKWMGLRSDRIVLWSIPHYVDYVSYNAGKLGEYEAGDSLKISLDSSQRFVNYVGRLKLRWVADIPEVPFCLLNRVLFTGRRSTEQFNSFGAVSALDYKFPTHLLTDGLHPTVQLTGDIWRFLHKSVSDVHDKLTGKKKIITSPITSIPSSSKKGKAKTGGSFKSQPSRSWKPQERNPYVPKKINLSKLQFPSVQSRLSQPQGNDETEEFLDEGSVGGYSNLSWRASSSRQKGQNNPKIAPLGFIQQSHPWSWSLHNQRINAVKTEVYTQGLESQKRAEGRLADIIRDRGLKLAEQGQFDTVNAASRSWLTNLHSEMNSPAPGAKLVQKEMAKLLPVEGEKSSSSDTE</sequence>
<evidence type="ECO:0000313" key="3">
    <source>
        <dbReference type="Proteomes" id="UP000663887"/>
    </source>
</evidence>
<reference evidence="2" key="1">
    <citation type="submission" date="2021-02" db="EMBL/GenBank/DDBJ databases">
        <authorList>
            <person name="Nowell W R."/>
        </authorList>
    </citation>
    <scope>NUCLEOTIDE SEQUENCE</scope>
</reference>